<dbReference type="InterPro" id="IPR051531">
    <property type="entry name" value="N-acetyltransferase"/>
</dbReference>
<sequence length="166" mass="18803">MIVLSTERLLIKKITPADAPFLLELMNDKDWIENIGDRGIKTIEQAQVYITNRFLKSYEEKGFGFYGIVLKESSEMIGTAGLVHREGLDAVDIGYGMLPAFRGKGYAFEATKAVFDYGYNVLRLDKIVAIVNPSNKSSIKLLEKLGLRYEKMVRLPDEDKDIKLFS</sequence>
<dbReference type="RefSeq" id="WP_342160353.1">
    <property type="nucleotide sequence ID" value="NZ_JBCDNA010000002.1"/>
</dbReference>
<gene>
    <name evidence="2" type="ORF">AABB81_10205</name>
</gene>
<dbReference type="EMBL" id="JBCDNA010000002">
    <property type="protein sequence ID" value="MEL4456268.1"/>
    <property type="molecule type" value="Genomic_DNA"/>
</dbReference>
<proteinExistence type="predicted"/>
<evidence type="ECO:0000313" key="3">
    <source>
        <dbReference type="Proteomes" id="UP001474120"/>
    </source>
</evidence>
<evidence type="ECO:0000313" key="2">
    <source>
        <dbReference type="EMBL" id="MEL4456268.1"/>
    </source>
</evidence>
<accession>A0ABU9L2F4</accession>
<name>A0ABU9L2F4_9FLAO</name>
<dbReference type="PANTHER" id="PTHR43792">
    <property type="entry name" value="GNAT FAMILY, PUTATIVE (AFU_ORTHOLOGUE AFUA_3G00765)-RELATED-RELATED"/>
    <property type="match status" value="1"/>
</dbReference>
<feature type="domain" description="N-acetyltransferase" evidence="1">
    <location>
        <begin position="9"/>
        <end position="166"/>
    </location>
</feature>
<reference evidence="2 3" key="1">
    <citation type="submission" date="2024-04" db="EMBL/GenBank/DDBJ databases">
        <title>whole genome sequencing of Lutimonas vermicola strain IMCC1616.</title>
        <authorList>
            <person name="Bae S.S."/>
        </authorList>
    </citation>
    <scope>NUCLEOTIDE SEQUENCE [LARGE SCALE GENOMIC DNA]</scope>
    <source>
        <strain evidence="2 3">IMCC1616</strain>
    </source>
</reference>
<dbReference type="InterPro" id="IPR016181">
    <property type="entry name" value="Acyl_CoA_acyltransferase"/>
</dbReference>
<evidence type="ECO:0000259" key="1">
    <source>
        <dbReference type="PROSITE" id="PS51186"/>
    </source>
</evidence>
<dbReference type="Gene3D" id="3.40.630.30">
    <property type="match status" value="1"/>
</dbReference>
<dbReference type="PANTHER" id="PTHR43792:SF1">
    <property type="entry name" value="N-ACETYLTRANSFERASE DOMAIN-CONTAINING PROTEIN"/>
    <property type="match status" value="1"/>
</dbReference>
<dbReference type="Pfam" id="PF13302">
    <property type="entry name" value="Acetyltransf_3"/>
    <property type="match status" value="1"/>
</dbReference>
<comment type="caution">
    <text evidence="2">The sequence shown here is derived from an EMBL/GenBank/DDBJ whole genome shotgun (WGS) entry which is preliminary data.</text>
</comment>
<protein>
    <submittedName>
        <fullName evidence="2">GNAT family N-acetyltransferase</fullName>
    </submittedName>
</protein>
<dbReference type="PROSITE" id="PS51186">
    <property type="entry name" value="GNAT"/>
    <property type="match status" value="1"/>
</dbReference>
<dbReference type="InterPro" id="IPR000182">
    <property type="entry name" value="GNAT_dom"/>
</dbReference>
<dbReference type="Proteomes" id="UP001474120">
    <property type="component" value="Unassembled WGS sequence"/>
</dbReference>
<organism evidence="2 3">
    <name type="scientific">Lutimonas vermicola</name>
    <dbReference type="NCBI Taxonomy" id="414288"/>
    <lineage>
        <taxon>Bacteria</taxon>
        <taxon>Pseudomonadati</taxon>
        <taxon>Bacteroidota</taxon>
        <taxon>Flavobacteriia</taxon>
        <taxon>Flavobacteriales</taxon>
        <taxon>Flavobacteriaceae</taxon>
        <taxon>Lutimonas</taxon>
    </lineage>
</organism>
<dbReference type="SUPFAM" id="SSF55729">
    <property type="entry name" value="Acyl-CoA N-acyltransferases (Nat)"/>
    <property type="match status" value="1"/>
</dbReference>
<keyword evidence="3" id="KW-1185">Reference proteome</keyword>